<dbReference type="AlphaFoldDB" id="A0A098YWF2"/>
<evidence type="ECO:0000313" key="1">
    <source>
        <dbReference type="EMBL" id="KGI22948.1"/>
    </source>
</evidence>
<organism evidence="1 2">
    <name type="scientific">Hoylesella timonensis S9-PR14</name>
    <dbReference type="NCBI Taxonomy" id="1401062"/>
    <lineage>
        <taxon>Bacteria</taxon>
        <taxon>Pseudomonadati</taxon>
        <taxon>Bacteroidota</taxon>
        <taxon>Bacteroidia</taxon>
        <taxon>Bacteroidales</taxon>
        <taxon>Prevotellaceae</taxon>
        <taxon>Hoylesella</taxon>
    </lineage>
</organism>
<protein>
    <submittedName>
        <fullName evidence="1">Uncharacterized protein</fullName>
    </submittedName>
</protein>
<sequence length="73" mass="8085">MALFRITVTRRKNTAGMLIEPGMSVQIASFVNNPVTNIQECKKVNQLFINNFGVDLDKIGALNCSCLRVEKIG</sequence>
<gene>
    <name evidence="1" type="ORF">HMPREF9304_01535</name>
</gene>
<proteinExistence type="predicted"/>
<name>A0A098YWF2_9BACT</name>
<dbReference type="OrthoDB" id="1075930at2"/>
<evidence type="ECO:0000313" key="2">
    <source>
        <dbReference type="Proteomes" id="UP000029723"/>
    </source>
</evidence>
<reference evidence="1 2" key="1">
    <citation type="submission" date="2014-07" db="EMBL/GenBank/DDBJ databases">
        <authorList>
            <person name="McCorrison J."/>
            <person name="Sanka R."/>
            <person name="Torralba M."/>
            <person name="Gillis M."/>
            <person name="Haft D.H."/>
            <person name="Methe B."/>
            <person name="Sutton G."/>
            <person name="Nelson K.E."/>
        </authorList>
    </citation>
    <scope>NUCLEOTIDE SEQUENCE [LARGE SCALE GENOMIC DNA]</scope>
    <source>
        <strain evidence="1 2">S9-PR14</strain>
    </source>
</reference>
<dbReference type="EMBL" id="JRPQ01000035">
    <property type="protein sequence ID" value="KGI22948.1"/>
    <property type="molecule type" value="Genomic_DNA"/>
</dbReference>
<dbReference type="InterPro" id="IPR046138">
    <property type="entry name" value="DUF6140"/>
</dbReference>
<dbReference type="RefSeq" id="WP_036926057.1">
    <property type="nucleotide sequence ID" value="NZ_JRPQ01000035.1"/>
</dbReference>
<comment type="caution">
    <text evidence="1">The sequence shown here is derived from an EMBL/GenBank/DDBJ whole genome shotgun (WGS) entry which is preliminary data.</text>
</comment>
<dbReference type="Pfam" id="PF19637">
    <property type="entry name" value="DUF6140"/>
    <property type="match status" value="1"/>
</dbReference>
<dbReference type="Proteomes" id="UP000029723">
    <property type="component" value="Unassembled WGS sequence"/>
</dbReference>
<accession>A0A098YWF2</accession>